<evidence type="ECO:0000313" key="1">
    <source>
        <dbReference type="EMBL" id="ELU02721.1"/>
    </source>
</evidence>
<sequence>LWRIVAKFGCPEQFAQLVRQLHDGMMAHVTDNGEKSDQFPVTNDVKQGCVLAPTLFSLMFSAM</sequence>
<gene>
    <name evidence="1" type="ORF">CAPTEDRAFT_81722</name>
</gene>
<dbReference type="HOGENOM" id="CLU_2892402_0_0_1"/>
<accession>R7U9A1</accession>
<name>R7U9A1_CAPTE</name>
<feature type="non-terminal residue" evidence="1">
    <location>
        <position position="63"/>
    </location>
</feature>
<dbReference type="EMBL" id="KB303827">
    <property type="protein sequence ID" value="ELU02721.1"/>
    <property type="molecule type" value="Genomic_DNA"/>
</dbReference>
<dbReference type="OrthoDB" id="10070415at2759"/>
<dbReference type="AlphaFoldDB" id="R7U9A1"/>
<dbReference type="PANTHER" id="PTHR47027">
    <property type="entry name" value="REVERSE TRANSCRIPTASE DOMAIN-CONTAINING PROTEIN"/>
    <property type="match status" value="1"/>
</dbReference>
<organism evidence="1">
    <name type="scientific">Capitella teleta</name>
    <name type="common">Polychaete worm</name>
    <dbReference type="NCBI Taxonomy" id="283909"/>
    <lineage>
        <taxon>Eukaryota</taxon>
        <taxon>Metazoa</taxon>
        <taxon>Spiralia</taxon>
        <taxon>Lophotrochozoa</taxon>
        <taxon>Annelida</taxon>
        <taxon>Polychaeta</taxon>
        <taxon>Sedentaria</taxon>
        <taxon>Scolecida</taxon>
        <taxon>Capitellidae</taxon>
        <taxon>Capitella</taxon>
    </lineage>
</organism>
<reference evidence="1" key="1">
    <citation type="journal article" date="2013" name="Nature">
        <title>Insights into bilaterian evolution from three spiralian genomes.</title>
        <authorList>
            <person name="Simakov O."/>
            <person name="Marletaz F."/>
            <person name="Cho S.J."/>
            <person name="Edsinger-Gonzales E."/>
            <person name="Havlak P."/>
            <person name="Hellsten U."/>
            <person name="Kuo D.H."/>
            <person name="Larsson T."/>
            <person name="Lv J."/>
            <person name="Arendt D."/>
            <person name="Savage R."/>
            <person name="Osoegawa K."/>
            <person name="de Jong P."/>
            <person name="Grimwood J."/>
            <person name="Chapman J.A."/>
            <person name="Shapiro H."/>
            <person name="Aerts A."/>
            <person name="Otillar R.P."/>
            <person name="Terry A.Y."/>
            <person name="Boore J.L."/>
            <person name="Grigoriev I.V."/>
            <person name="Lindberg D.R."/>
            <person name="Seaver E.C."/>
            <person name="Weisblat D.A."/>
            <person name="Putnam N.H."/>
            <person name="Rokhsar D.S."/>
        </authorList>
    </citation>
    <scope>NUCLEOTIDE SEQUENCE</scope>
    <source>
        <strain evidence="1">I ESC-2004</strain>
    </source>
</reference>
<dbReference type="PANTHER" id="PTHR47027:SF26">
    <property type="entry name" value="REVERSE TRANSCRIPTASE DOMAIN-CONTAINING PROTEIN"/>
    <property type="match status" value="1"/>
</dbReference>
<feature type="non-terminal residue" evidence="1">
    <location>
        <position position="1"/>
    </location>
</feature>
<protein>
    <submittedName>
        <fullName evidence="1">Uncharacterized protein</fullName>
    </submittedName>
</protein>
<proteinExistence type="predicted"/>